<dbReference type="EMBL" id="JAGKSP010000008">
    <property type="protein sequence ID" value="MBP3964932.1"/>
    <property type="molecule type" value="Genomic_DNA"/>
</dbReference>
<dbReference type="InterPro" id="IPR027417">
    <property type="entry name" value="P-loop_NTPase"/>
</dbReference>
<dbReference type="InterPro" id="IPR044742">
    <property type="entry name" value="DEAD/DEAH_RhlB"/>
</dbReference>
<feature type="domain" description="Helicase C-terminal" evidence="8">
    <location>
        <begin position="234"/>
        <end position="386"/>
    </location>
</feature>
<dbReference type="GO" id="GO:0004386">
    <property type="term" value="F:helicase activity"/>
    <property type="evidence" value="ECO:0007669"/>
    <property type="project" value="UniProtKB-KW"/>
</dbReference>
<dbReference type="InterPro" id="IPR011545">
    <property type="entry name" value="DEAD/DEAH_box_helicase_dom"/>
</dbReference>
<evidence type="ECO:0000256" key="6">
    <source>
        <dbReference type="SAM" id="MobiDB-lite"/>
    </source>
</evidence>
<dbReference type="PROSITE" id="PS51192">
    <property type="entry name" value="HELICASE_ATP_BIND_1"/>
    <property type="match status" value="1"/>
</dbReference>
<feature type="compositionally biased region" description="Gly residues" evidence="6">
    <location>
        <begin position="638"/>
        <end position="658"/>
    </location>
</feature>
<keyword evidence="2" id="KW-0378">Hydrolase</keyword>
<evidence type="ECO:0000256" key="4">
    <source>
        <dbReference type="ARBA" id="ARBA00022840"/>
    </source>
</evidence>
<keyword evidence="4" id="KW-0067">ATP-binding</keyword>
<protein>
    <submittedName>
        <fullName evidence="9">DEAD/DEAH box helicase</fullName>
    </submittedName>
</protein>
<evidence type="ECO:0000259" key="7">
    <source>
        <dbReference type="PROSITE" id="PS51192"/>
    </source>
</evidence>
<dbReference type="SMART" id="SM00490">
    <property type="entry name" value="HELICc"/>
    <property type="match status" value="1"/>
</dbReference>
<evidence type="ECO:0000259" key="8">
    <source>
        <dbReference type="PROSITE" id="PS51194"/>
    </source>
</evidence>
<organism evidence="9 10">
    <name type="scientific">Paenibacillus lignilyticus</name>
    <dbReference type="NCBI Taxonomy" id="1172615"/>
    <lineage>
        <taxon>Bacteria</taxon>
        <taxon>Bacillati</taxon>
        <taxon>Bacillota</taxon>
        <taxon>Bacilli</taxon>
        <taxon>Bacillales</taxon>
        <taxon>Paenibacillaceae</taxon>
        <taxon>Paenibacillus</taxon>
    </lineage>
</organism>
<feature type="domain" description="Helicase ATP-binding" evidence="7">
    <location>
        <begin position="36"/>
        <end position="207"/>
    </location>
</feature>
<evidence type="ECO:0000313" key="9">
    <source>
        <dbReference type="EMBL" id="MBP3964932.1"/>
    </source>
</evidence>
<keyword evidence="3 9" id="KW-0347">Helicase</keyword>
<gene>
    <name evidence="9" type="ORF">I8J30_19595</name>
</gene>
<feature type="compositionally biased region" description="Basic and acidic residues" evidence="6">
    <location>
        <begin position="386"/>
        <end position="396"/>
    </location>
</feature>
<dbReference type="PANTHER" id="PTHR47959:SF1">
    <property type="entry name" value="ATP-DEPENDENT RNA HELICASE DBPA"/>
    <property type="match status" value="1"/>
</dbReference>
<dbReference type="SMART" id="SM00487">
    <property type="entry name" value="DEXDc"/>
    <property type="match status" value="1"/>
</dbReference>
<dbReference type="PANTHER" id="PTHR47959">
    <property type="entry name" value="ATP-DEPENDENT RNA HELICASE RHLE-RELATED"/>
    <property type="match status" value="1"/>
</dbReference>
<evidence type="ECO:0000256" key="3">
    <source>
        <dbReference type="ARBA" id="ARBA00022806"/>
    </source>
</evidence>
<feature type="compositionally biased region" description="Gly residues" evidence="6">
    <location>
        <begin position="584"/>
        <end position="608"/>
    </location>
</feature>
<evidence type="ECO:0000256" key="2">
    <source>
        <dbReference type="ARBA" id="ARBA00022801"/>
    </source>
</evidence>
<comment type="caution">
    <text evidence="9">The sequence shown here is derived from an EMBL/GenBank/DDBJ whole genome shotgun (WGS) entry which is preliminary data.</text>
</comment>
<dbReference type="SUPFAM" id="SSF52540">
    <property type="entry name" value="P-loop containing nucleoside triphosphate hydrolases"/>
    <property type="match status" value="1"/>
</dbReference>
<dbReference type="PROSITE" id="PS51194">
    <property type="entry name" value="HELICASE_CTER"/>
    <property type="match status" value="1"/>
</dbReference>
<feature type="compositionally biased region" description="Low complexity" evidence="6">
    <location>
        <begin position="567"/>
        <end position="582"/>
    </location>
</feature>
<evidence type="ECO:0000313" key="10">
    <source>
        <dbReference type="Proteomes" id="UP000673394"/>
    </source>
</evidence>
<dbReference type="InterPro" id="IPR001650">
    <property type="entry name" value="Helicase_C-like"/>
</dbReference>
<feature type="compositionally biased region" description="Basic and acidic residues" evidence="6">
    <location>
        <begin position="525"/>
        <end position="536"/>
    </location>
</feature>
<keyword evidence="10" id="KW-1185">Reference proteome</keyword>
<dbReference type="CDD" id="cd18787">
    <property type="entry name" value="SF2_C_DEAD"/>
    <property type="match status" value="1"/>
</dbReference>
<dbReference type="InterPro" id="IPR014001">
    <property type="entry name" value="Helicase_ATP-bd"/>
</dbReference>
<feature type="compositionally biased region" description="Low complexity" evidence="6">
    <location>
        <begin position="625"/>
        <end position="637"/>
    </location>
</feature>
<accession>A0ABS5CGC3</accession>
<dbReference type="Pfam" id="PF00271">
    <property type="entry name" value="Helicase_C"/>
    <property type="match status" value="1"/>
</dbReference>
<reference evidence="9 10" key="1">
    <citation type="submission" date="2021-04" db="EMBL/GenBank/DDBJ databases">
        <title>Paenibacillus sp. DLE-14 whole genome sequence.</title>
        <authorList>
            <person name="Ham Y.J."/>
        </authorList>
    </citation>
    <scope>NUCLEOTIDE SEQUENCE [LARGE SCALE GENOMIC DNA]</scope>
    <source>
        <strain evidence="9 10">DLE-14</strain>
    </source>
</reference>
<feature type="compositionally biased region" description="Low complexity" evidence="6">
    <location>
        <begin position="489"/>
        <end position="499"/>
    </location>
</feature>
<keyword evidence="1" id="KW-0547">Nucleotide-binding</keyword>
<dbReference type="InterPro" id="IPR050079">
    <property type="entry name" value="DEAD_box_RNA_helicase"/>
</dbReference>
<name>A0ABS5CGC3_9BACL</name>
<feature type="region of interest" description="Disordered" evidence="6">
    <location>
        <begin position="367"/>
        <end position="666"/>
    </location>
</feature>
<evidence type="ECO:0000256" key="1">
    <source>
        <dbReference type="ARBA" id="ARBA00022741"/>
    </source>
</evidence>
<dbReference type="Gene3D" id="3.40.50.300">
    <property type="entry name" value="P-loop containing nucleotide triphosphate hydrolases"/>
    <property type="match status" value="2"/>
</dbReference>
<proteinExistence type="inferred from homology"/>
<feature type="compositionally biased region" description="Low complexity" evidence="6">
    <location>
        <begin position="467"/>
        <end position="477"/>
    </location>
</feature>
<dbReference type="Pfam" id="PF00270">
    <property type="entry name" value="DEAD"/>
    <property type="match status" value="1"/>
</dbReference>
<comment type="similarity">
    <text evidence="5">Belongs to the DEAD box helicase family.</text>
</comment>
<evidence type="ECO:0000256" key="5">
    <source>
        <dbReference type="ARBA" id="ARBA00038437"/>
    </source>
</evidence>
<dbReference type="Proteomes" id="UP000673394">
    <property type="component" value="Unassembled WGS sequence"/>
</dbReference>
<sequence>MDVLAGFEQLGIAKERSQSLRNEGIHEATPIQEGAIPVIMQGSDVICQAQTGTGKTLAFLLPMLEKIRPEREDLQGLILTPTRELALQITTELKKRLATKDEFSVLAVYGGQDVESQLRKLQRAVHIVVATPGRLLDHIRRGTVKLNAVKMLVLDEADQMLHMGFLTEVEEILSQMPYRKQTMLFSATMPGGVRSLAQRFMIEPKDITVRAPQVTVKAIRQLTVEVGAKDKMEQLKRLLGEYNPYLGVIFCRTKKRASALNEFLQENGFNSDELHGDLTQSKREQVMKRFRDAKIHLLVATDVAARGLDVEGITHVFNFDIPENAESYIHRIGRTGRAGEDGLAITLVSPHDRLELAAIEKGINQAIPREKNRGGAPVRTSVMDDTPDRQGGERKSRGSSRRGGTSGQSASGKWEPKGGRSGQQGRKSRSGFGGNIDSRKAGSGGGAYGGAAKRGESRGAGVRGGAEEAPQWGAARAEAPRGRGGAGSRDGAAPAGRGRYSTPAREEGGRGEFGAAERTGGRGGDAPRGRGGDSSRGRGASAGRSEFGGGGRGASASRGEFGGSRGGSASRGESRGASAPRAEFGGGGRGDSPQRGGTGRGGEFGSRGAGAPQFPNGGGDKNRARSSSSGRPSSGGRPSAGGFKGGRSSGGGKQGSGGRPQRKGSR</sequence>
<dbReference type="CDD" id="cd00268">
    <property type="entry name" value="DEADc"/>
    <property type="match status" value="1"/>
</dbReference>
<dbReference type="RefSeq" id="WP_210660967.1">
    <property type="nucleotide sequence ID" value="NZ_JAGKSP010000008.1"/>
</dbReference>